<dbReference type="InterPro" id="IPR029063">
    <property type="entry name" value="SAM-dependent_MTases_sf"/>
</dbReference>
<dbReference type="PANTHER" id="PTHR33841">
    <property type="entry name" value="DNA METHYLTRANSFERASE YEEA-RELATED"/>
    <property type="match status" value="1"/>
</dbReference>
<keyword evidence="5" id="KW-0238">DNA-binding</keyword>
<evidence type="ECO:0000313" key="7">
    <source>
        <dbReference type="EMBL" id="MCZ0862290.1"/>
    </source>
</evidence>
<keyword evidence="2" id="KW-0489">Methyltransferase</keyword>
<reference evidence="7" key="1">
    <citation type="submission" date="2022-12" db="EMBL/GenBank/DDBJ databases">
        <title>Isolation and characterisation of novel Methanocorpusculum spp. from native Australian herbivores indicates the genus is ancestrally host-associated.</title>
        <authorList>
            <person name="Volmer J.G."/>
            <person name="Soo R.M."/>
            <person name="Evans P.N."/>
            <person name="Hoedt E.C."/>
            <person name="Astorga Alsina A.L."/>
            <person name="Woodcroft B.J."/>
            <person name="Tyson G.W."/>
            <person name="Hugenholtz P."/>
            <person name="Morrison M."/>
        </authorList>
    </citation>
    <scope>NUCLEOTIDE SEQUENCE</scope>
    <source>
        <strain evidence="7">CW153</strain>
    </source>
</reference>
<dbReference type="Proteomes" id="UP001141336">
    <property type="component" value="Unassembled WGS sequence"/>
</dbReference>
<keyword evidence="4" id="KW-0680">Restriction system</keyword>
<evidence type="ECO:0000256" key="5">
    <source>
        <dbReference type="ARBA" id="ARBA00023125"/>
    </source>
</evidence>
<evidence type="ECO:0000256" key="3">
    <source>
        <dbReference type="ARBA" id="ARBA00022679"/>
    </source>
</evidence>
<dbReference type="EC" id="2.1.1.72" evidence="1"/>
<proteinExistence type="predicted"/>
<evidence type="ECO:0000313" key="8">
    <source>
        <dbReference type="Proteomes" id="UP001141336"/>
    </source>
</evidence>
<keyword evidence="3" id="KW-0808">Transferase</keyword>
<dbReference type="PANTHER" id="PTHR33841:SF6">
    <property type="entry name" value="TYPE II METHYLTRANSFERASE M.HINDII"/>
    <property type="match status" value="1"/>
</dbReference>
<dbReference type="SUPFAM" id="SSF53335">
    <property type="entry name" value="S-adenosyl-L-methionine-dependent methyltransferases"/>
    <property type="match status" value="1"/>
</dbReference>
<gene>
    <name evidence="7" type="ORF">O0S09_03345</name>
</gene>
<dbReference type="EMBL" id="JAPTGC010000003">
    <property type="protein sequence ID" value="MCZ0862290.1"/>
    <property type="molecule type" value="Genomic_DNA"/>
</dbReference>
<evidence type="ECO:0000256" key="2">
    <source>
        <dbReference type="ARBA" id="ARBA00022603"/>
    </source>
</evidence>
<evidence type="ECO:0000256" key="6">
    <source>
        <dbReference type="ARBA" id="ARBA00047942"/>
    </source>
</evidence>
<name>A0ABT4IMF1_9EURY</name>
<comment type="catalytic activity">
    <reaction evidence="6">
        <text>a 2'-deoxyadenosine in DNA + S-adenosyl-L-methionine = an N(6)-methyl-2'-deoxyadenosine in DNA + S-adenosyl-L-homocysteine + H(+)</text>
        <dbReference type="Rhea" id="RHEA:15197"/>
        <dbReference type="Rhea" id="RHEA-COMP:12418"/>
        <dbReference type="Rhea" id="RHEA-COMP:12419"/>
        <dbReference type="ChEBI" id="CHEBI:15378"/>
        <dbReference type="ChEBI" id="CHEBI:57856"/>
        <dbReference type="ChEBI" id="CHEBI:59789"/>
        <dbReference type="ChEBI" id="CHEBI:90615"/>
        <dbReference type="ChEBI" id="CHEBI:90616"/>
        <dbReference type="EC" id="2.1.1.72"/>
    </reaction>
</comment>
<sequence>MIADGQIRSRSRVEQHGEVFTSEREVNAMLDLVLQETERIDSRFLEPACGTGNFLIEILCRKLKVVLRRYRKNQSDYEKYAFIAVSSLYGIDILEDNVMECRARLFERFDCEYSKLFGENCQETFRDAIRFLLQKNILCGDALTLKTNAGEPIVFSEWAIVSDTQVKRRDFAFDEILAGHNKQTSLACFAEKAKYDRESQAFIPAPVAEFPLTDFAGVVTYE</sequence>
<protein>
    <recommendedName>
        <fullName evidence="1">site-specific DNA-methyltransferase (adenine-specific)</fullName>
        <ecNumber evidence="1">2.1.1.72</ecNumber>
    </recommendedName>
</protein>
<accession>A0ABT4IMF1</accession>
<keyword evidence="8" id="KW-1185">Reference proteome</keyword>
<evidence type="ECO:0000256" key="1">
    <source>
        <dbReference type="ARBA" id="ARBA00011900"/>
    </source>
</evidence>
<dbReference type="InterPro" id="IPR050953">
    <property type="entry name" value="N4_N6_ade-DNA_methylase"/>
</dbReference>
<organism evidence="7 8">
    <name type="scientific">Methanocorpusculum vombati</name>
    <dbReference type="NCBI Taxonomy" id="3002864"/>
    <lineage>
        <taxon>Archaea</taxon>
        <taxon>Methanobacteriati</taxon>
        <taxon>Methanobacteriota</taxon>
        <taxon>Stenosarchaea group</taxon>
        <taxon>Methanomicrobia</taxon>
        <taxon>Methanomicrobiales</taxon>
        <taxon>Methanocorpusculaceae</taxon>
        <taxon>Methanocorpusculum</taxon>
    </lineage>
</organism>
<comment type="caution">
    <text evidence="7">The sequence shown here is derived from an EMBL/GenBank/DDBJ whole genome shotgun (WGS) entry which is preliminary data.</text>
</comment>
<dbReference type="Gene3D" id="3.40.50.150">
    <property type="entry name" value="Vaccinia Virus protein VP39"/>
    <property type="match status" value="1"/>
</dbReference>
<evidence type="ECO:0000256" key="4">
    <source>
        <dbReference type="ARBA" id="ARBA00022747"/>
    </source>
</evidence>